<proteinExistence type="predicted"/>
<dbReference type="PANTHER" id="PTHR47018">
    <property type="entry name" value="CXC DOMAIN-CONTAINING PROTEIN-RELATED"/>
    <property type="match status" value="1"/>
</dbReference>
<name>A0A1B6H471_9HEMI</name>
<gene>
    <name evidence="1" type="ORF">g.48711</name>
</gene>
<protein>
    <submittedName>
        <fullName evidence="1">Uncharacterized protein</fullName>
    </submittedName>
</protein>
<dbReference type="AlphaFoldDB" id="A0A1B6H471"/>
<dbReference type="PANTHER" id="PTHR47018:SF3">
    <property type="entry name" value="MYCBP-ASSOCIATED PROTEIN"/>
    <property type="match status" value="1"/>
</dbReference>
<organism evidence="1">
    <name type="scientific">Cuerna arida</name>
    <dbReference type="NCBI Taxonomy" id="1464854"/>
    <lineage>
        <taxon>Eukaryota</taxon>
        <taxon>Metazoa</taxon>
        <taxon>Ecdysozoa</taxon>
        <taxon>Arthropoda</taxon>
        <taxon>Hexapoda</taxon>
        <taxon>Insecta</taxon>
        <taxon>Pterygota</taxon>
        <taxon>Neoptera</taxon>
        <taxon>Paraneoptera</taxon>
        <taxon>Hemiptera</taxon>
        <taxon>Auchenorrhyncha</taxon>
        <taxon>Membracoidea</taxon>
        <taxon>Cicadellidae</taxon>
        <taxon>Cicadellinae</taxon>
        <taxon>Proconiini</taxon>
        <taxon>Cuerna</taxon>
    </lineage>
</organism>
<sequence length="179" mass="20335">GSGLEDLWGTVYGKATVSHMMNGHAYDRCLRAFTLTAAALMNIAREQFPDIQHCFGQIDEVSKHIISKEMSIEDALKNPLLLETLPQLDACIKTIEKTSRTAKLWVQLLHTIDLALKFVYAERTGDWIMHLKCTTEMLPYFHASGHLPYAKSAHMTKISDKLSEKEMDLFINKGYFTVK</sequence>
<dbReference type="EMBL" id="GECZ01000306">
    <property type="protein sequence ID" value="JAS69463.1"/>
    <property type="molecule type" value="Transcribed_RNA"/>
</dbReference>
<reference evidence="1" key="1">
    <citation type="submission" date="2015-11" db="EMBL/GenBank/DDBJ databases">
        <title>De novo transcriptome assembly of four potential Pierce s Disease insect vectors from Arizona vineyards.</title>
        <authorList>
            <person name="Tassone E.E."/>
        </authorList>
    </citation>
    <scope>NUCLEOTIDE SEQUENCE</scope>
</reference>
<evidence type="ECO:0000313" key="1">
    <source>
        <dbReference type="EMBL" id="JAS69463.1"/>
    </source>
</evidence>
<feature type="non-terminal residue" evidence="1">
    <location>
        <position position="179"/>
    </location>
</feature>
<accession>A0A1B6H471</accession>
<feature type="non-terminal residue" evidence="1">
    <location>
        <position position="1"/>
    </location>
</feature>